<sequence length="554" mass="58451">MSGASVELRPADDAPPGAPTRRYDVLDAAGRRVGGVVLADGPEPGGTVLRGGLDPAHRGAGLGRAALDAVLDLVLGDDPAGVLGDDAVGPTRGEAGRAARVEVRVDADDRAALRLLRRAGFRTVGTLRPGRPDPAEAFGAGTVLLERRAGDDVGVEPLVLPTLRTGHLVLRGFRDDDVPGPDEGPDEDSRLFLPAGAHPDAASYPAWLARVRRRQDAGEALTWAVTRAGEDHPLGYVVLFRLEATEPAEGAGGGQGELGYLLHPPARGRRVLPGAIAAVVAHAFAPVGDGGLGLRRLHAVTDRANLASQALLRGAGFRCWGTEHGAWRGADGEPRDGAAFELLAPDPWGGGPATTAPAARGLRLPRLEGLIVRLRPVTPDDLPRVVEGCRDVTTRHWLADLPHPYTLASAEQYLARTREHAADGSGLFLAVADVGDDRLLGAVGLMGLRTTPGQAEVGYWTHPAERDRGVMTEAVRLVVRHAFAPRDAGGLGLRRLTLRAADGNEPSQRVARSAGFTRTGRQRAAERLGDGRYVDLLDHDLLEQEWDARADGPT</sequence>
<evidence type="ECO:0000313" key="3">
    <source>
        <dbReference type="EMBL" id="TQJ09560.1"/>
    </source>
</evidence>
<dbReference type="RefSeq" id="WP_170185679.1">
    <property type="nucleotide sequence ID" value="NZ_BAAAPR010000009.1"/>
</dbReference>
<dbReference type="InterPro" id="IPR016181">
    <property type="entry name" value="Acyl_CoA_acyltransferase"/>
</dbReference>
<gene>
    <name evidence="3" type="ORF">FB458_2672</name>
</gene>
<protein>
    <submittedName>
        <fullName evidence="3">RimJ/RimL family protein N-acetyltransferase</fullName>
    </submittedName>
</protein>
<dbReference type="GO" id="GO:0008999">
    <property type="term" value="F:protein-N-terminal-alanine acetyltransferase activity"/>
    <property type="evidence" value="ECO:0007669"/>
    <property type="project" value="TreeGrafter"/>
</dbReference>
<dbReference type="InterPro" id="IPR000182">
    <property type="entry name" value="GNAT_dom"/>
</dbReference>
<comment type="caution">
    <text evidence="3">The sequence shown here is derived from an EMBL/GenBank/DDBJ whole genome shotgun (WGS) entry which is preliminary data.</text>
</comment>
<dbReference type="GO" id="GO:1990189">
    <property type="term" value="F:protein N-terminal-serine acetyltransferase activity"/>
    <property type="evidence" value="ECO:0007669"/>
    <property type="project" value="TreeGrafter"/>
</dbReference>
<dbReference type="GO" id="GO:0005737">
    <property type="term" value="C:cytoplasm"/>
    <property type="evidence" value="ECO:0007669"/>
    <property type="project" value="TreeGrafter"/>
</dbReference>
<dbReference type="AlphaFoldDB" id="A0A542E2J4"/>
<dbReference type="Pfam" id="PF13302">
    <property type="entry name" value="Acetyltransf_3"/>
    <property type="match status" value="2"/>
</dbReference>
<evidence type="ECO:0000256" key="1">
    <source>
        <dbReference type="SAM" id="MobiDB-lite"/>
    </source>
</evidence>
<dbReference type="Gene3D" id="3.40.630.30">
    <property type="match status" value="3"/>
</dbReference>
<dbReference type="PANTHER" id="PTHR43441">
    <property type="entry name" value="RIBOSOMAL-PROTEIN-SERINE ACETYLTRANSFERASE"/>
    <property type="match status" value="1"/>
</dbReference>
<accession>A0A542E2J4</accession>
<evidence type="ECO:0000259" key="2">
    <source>
        <dbReference type="PROSITE" id="PS51186"/>
    </source>
</evidence>
<proteinExistence type="predicted"/>
<dbReference type="Proteomes" id="UP000317893">
    <property type="component" value="Unassembled WGS sequence"/>
</dbReference>
<feature type="region of interest" description="Disordered" evidence="1">
    <location>
        <begin position="1"/>
        <end position="22"/>
    </location>
</feature>
<name>A0A542E2J4_9MICO</name>
<organism evidence="3 4">
    <name type="scientific">Lapillicoccus jejuensis</name>
    <dbReference type="NCBI Taxonomy" id="402171"/>
    <lineage>
        <taxon>Bacteria</taxon>
        <taxon>Bacillati</taxon>
        <taxon>Actinomycetota</taxon>
        <taxon>Actinomycetes</taxon>
        <taxon>Micrococcales</taxon>
        <taxon>Intrasporangiaceae</taxon>
        <taxon>Lapillicoccus</taxon>
    </lineage>
</organism>
<feature type="domain" description="N-acetyltransferase" evidence="2">
    <location>
        <begin position="1"/>
        <end position="150"/>
    </location>
</feature>
<dbReference type="SUPFAM" id="SSF55729">
    <property type="entry name" value="Acyl-CoA N-acyltransferases (Nat)"/>
    <property type="match status" value="3"/>
</dbReference>
<keyword evidence="3" id="KW-0808">Transferase</keyword>
<keyword evidence="4" id="KW-1185">Reference proteome</keyword>
<dbReference type="InterPro" id="IPR051908">
    <property type="entry name" value="Ribosomal_N-acetyltransferase"/>
</dbReference>
<dbReference type="PROSITE" id="PS51186">
    <property type="entry name" value="GNAT"/>
    <property type="match status" value="2"/>
</dbReference>
<feature type="domain" description="N-acetyltransferase" evidence="2">
    <location>
        <begin position="372"/>
        <end position="543"/>
    </location>
</feature>
<dbReference type="EMBL" id="VFMN01000001">
    <property type="protein sequence ID" value="TQJ09560.1"/>
    <property type="molecule type" value="Genomic_DNA"/>
</dbReference>
<reference evidence="3 4" key="1">
    <citation type="submission" date="2019-06" db="EMBL/GenBank/DDBJ databases">
        <title>Sequencing the genomes of 1000 actinobacteria strains.</title>
        <authorList>
            <person name="Klenk H.-P."/>
        </authorList>
    </citation>
    <scope>NUCLEOTIDE SEQUENCE [LARGE SCALE GENOMIC DNA]</scope>
    <source>
        <strain evidence="3 4">DSM 18607</strain>
    </source>
</reference>
<dbReference type="PANTHER" id="PTHR43441:SF2">
    <property type="entry name" value="FAMILY ACETYLTRANSFERASE, PUTATIVE (AFU_ORTHOLOGUE AFUA_7G00850)-RELATED"/>
    <property type="match status" value="1"/>
</dbReference>
<evidence type="ECO:0000313" key="4">
    <source>
        <dbReference type="Proteomes" id="UP000317893"/>
    </source>
</evidence>